<sequence length="127" mass="14609">MNQVSLIGRVVRPIVLKDCNETVVMNNSLAINRFKRDSKNGGADFIPIVAWGAVAEQLYRYVEKGQKIGIVGHLQSRSYLNKQEQQVYVVEVVVEYVEFLEPLHKGDDLHKDEEFLRQFEIDSLEES</sequence>
<dbReference type="GO" id="GO:0003697">
    <property type="term" value="F:single-stranded DNA binding"/>
    <property type="evidence" value="ECO:0007669"/>
    <property type="project" value="InterPro"/>
</dbReference>
<dbReference type="PROSITE" id="PS50935">
    <property type="entry name" value="SSB"/>
    <property type="match status" value="1"/>
</dbReference>
<evidence type="ECO:0000313" key="4">
    <source>
        <dbReference type="EMBL" id="SER19427.1"/>
    </source>
</evidence>
<gene>
    <name evidence="4" type="ORF">SAMN05421767_12428</name>
</gene>
<dbReference type="PANTHER" id="PTHR10302:SF27">
    <property type="entry name" value="SINGLE-STRANDED DNA-BINDING PROTEIN"/>
    <property type="match status" value="1"/>
</dbReference>
<dbReference type="CDD" id="cd04496">
    <property type="entry name" value="SSB_OBF"/>
    <property type="match status" value="1"/>
</dbReference>
<dbReference type="InterPro" id="IPR011344">
    <property type="entry name" value="ssDNA-bd"/>
</dbReference>
<dbReference type="GO" id="GO:0006260">
    <property type="term" value="P:DNA replication"/>
    <property type="evidence" value="ECO:0007669"/>
    <property type="project" value="InterPro"/>
</dbReference>
<dbReference type="NCBIfam" id="TIGR00621">
    <property type="entry name" value="ssb"/>
    <property type="match status" value="1"/>
</dbReference>
<dbReference type="Gene3D" id="2.40.50.140">
    <property type="entry name" value="Nucleic acid-binding proteins"/>
    <property type="match status" value="1"/>
</dbReference>
<keyword evidence="1 2" id="KW-0238">DNA-binding</keyword>
<accession>A0A1H9M7H5</accession>
<dbReference type="GO" id="GO:0009295">
    <property type="term" value="C:nucleoid"/>
    <property type="evidence" value="ECO:0007669"/>
    <property type="project" value="TreeGrafter"/>
</dbReference>
<dbReference type="Proteomes" id="UP000198556">
    <property type="component" value="Unassembled WGS sequence"/>
</dbReference>
<evidence type="ECO:0000256" key="3">
    <source>
        <dbReference type="RuleBase" id="RU000524"/>
    </source>
</evidence>
<dbReference type="STRING" id="137733.SAMN05421767_12428"/>
<dbReference type="PIRSF" id="PIRSF002070">
    <property type="entry name" value="SSB"/>
    <property type="match status" value="1"/>
</dbReference>
<name>A0A1H9M7H5_9LACT</name>
<dbReference type="RefSeq" id="WP_089746909.1">
    <property type="nucleotide sequence ID" value="NZ_FOGF01000024.1"/>
</dbReference>
<dbReference type="AlphaFoldDB" id="A0A1H9M7H5"/>
<evidence type="ECO:0000256" key="1">
    <source>
        <dbReference type="ARBA" id="ARBA00023125"/>
    </source>
</evidence>
<dbReference type="OrthoDB" id="9809878at2"/>
<dbReference type="SUPFAM" id="SSF50249">
    <property type="entry name" value="Nucleic acid-binding proteins"/>
    <property type="match status" value="1"/>
</dbReference>
<dbReference type="EMBL" id="FOGF01000024">
    <property type="protein sequence ID" value="SER19427.1"/>
    <property type="molecule type" value="Genomic_DNA"/>
</dbReference>
<keyword evidence="5" id="KW-1185">Reference proteome</keyword>
<reference evidence="4 5" key="1">
    <citation type="submission" date="2016-10" db="EMBL/GenBank/DDBJ databases">
        <authorList>
            <person name="de Groot N.N."/>
        </authorList>
    </citation>
    <scope>NUCLEOTIDE SEQUENCE [LARGE SCALE GENOMIC DNA]</scope>
    <source>
        <strain evidence="4 5">DSM 15827</strain>
    </source>
</reference>
<dbReference type="PANTHER" id="PTHR10302">
    <property type="entry name" value="SINGLE-STRANDED DNA-BINDING PROTEIN"/>
    <property type="match status" value="1"/>
</dbReference>
<protein>
    <recommendedName>
        <fullName evidence="2 3">Single-stranded DNA-binding protein</fullName>
    </recommendedName>
</protein>
<dbReference type="Pfam" id="PF00436">
    <property type="entry name" value="SSB"/>
    <property type="match status" value="1"/>
</dbReference>
<organism evidence="4 5">
    <name type="scientific">Granulicatella balaenopterae</name>
    <dbReference type="NCBI Taxonomy" id="137733"/>
    <lineage>
        <taxon>Bacteria</taxon>
        <taxon>Bacillati</taxon>
        <taxon>Bacillota</taxon>
        <taxon>Bacilli</taxon>
        <taxon>Lactobacillales</taxon>
        <taxon>Carnobacteriaceae</taxon>
        <taxon>Granulicatella</taxon>
    </lineage>
</organism>
<dbReference type="InterPro" id="IPR000424">
    <property type="entry name" value="Primosome_PriB/ssb"/>
</dbReference>
<evidence type="ECO:0000313" key="5">
    <source>
        <dbReference type="Proteomes" id="UP000198556"/>
    </source>
</evidence>
<dbReference type="InterPro" id="IPR012340">
    <property type="entry name" value="NA-bd_OB-fold"/>
</dbReference>
<proteinExistence type="predicted"/>
<evidence type="ECO:0000256" key="2">
    <source>
        <dbReference type="PIRNR" id="PIRNR002070"/>
    </source>
</evidence>